<evidence type="ECO:0000313" key="1">
    <source>
        <dbReference type="EMBL" id="MRW98324.1"/>
    </source>
</evidence>
<protein>
    <submittedName>
        <fullName evidence="1">Uncharacterized protein</fullName>
    </submittedName>
</protein>
<evidence type="ECO:0000313" key="2">
    <source>
        <dbReference type="Proteomes" id="UP000443423"/>
    </source>
</evidence>
<gene>
    <name evidence="1" type="ORF">GJR99_17295</name>
</gene>
<organism evidence="1 2">
    <name type="scientific">Haloferax marinum</name>
    <dbReference type="NCBI Taxonomy" id="2666143"/>
    <lineage>
        <taxon>Archaea</taxon>
        <taxon>Methanobacteriati</taxon>
        <taxon>Methanobacteriota</taxon>
        <taxon>Stenosarchaea group</taxon>
        <taxon>Halobacteria</taxon>
        <taxon>Halobacteriales</taxon>
        <taxon>Haloferacaceae</taxon>
        <taxon>Haloferax</taxon>
    </lineage>
</organism>
<proteinExistence type="predicted"/>
<dbReference type="Proteomes" id="UP000443423">
    <property type="component" value="Unassembled WGS sequence"/>
</dbReference>
<comment type="caution">
    <text evidence="1">The sequence shown here is derived from an EMBL/GenBank/DDBJ whole genome shotgun (WGS) entry which is preliminary data.</text>
</comment>
<name>A0A6A8GB54_9EURY</name>
<reference evidence="1 2" key="1">
    <citation type="submission" date="2019-11" db="EMBL/GenBank/DDBJ databases">
        <title>Whole genome sequence of Haloferax sp. MBLA0078.</title>
        <authorList>
            <person name="Seo M.-J."/>
            <person name="Cho E.-S."/>
        </authorList>
    </citation>
    <scope>NUCLEOTIDE SEQUENCE [LARGE SCALE GENOMIC DNA]</scope>
    <source>
        <strain evidence="1 2">MBLA0078</strain>
    </source>
</reference>
<keyword evidence="2" id="KW-1185">Reference proteome</keyword>
<dbReference type="AlphaFoldDB" id="A0A6A8GB54"/>
<accession>A0A6A8GB54</accession>
<sequence>MFLKFRERTFDVLRKRLVGFELDSPVLVLNLCHRLLERCEEVVNEVVDRLLRGIHESYQIQELCDPLELVSSLVSSRFHFLCPREVGFPSVRTRVCGTFYLSNVPVGQIFVLLSELVPLLIQFIQQLLAFEFTRVQAV</sequence>
<dbReference type="EMBL" id="WKJQ01000003">
    <property type="protein sequence ID" value="MRW98324.1"/>
    <property type="molecule type" value="Genomic_DNA"/>
</dbReference>